<comment type="caution">
    <text evidence="1">The sequence shown here is derived from an EMBL/GenBank/DDBJ whole genome shotgun (WGS) entry which is preliminary data.</text>
</comment>
<protein>
    <submittedName>
        <fullName evidence="1">Uncharacterized protein</fullName>
    </submittedName>
</protein>
<organism evidence="1 2">
    <name type="scientific">Wuchereria bancrofti</name>
    <dbReference type="NCBI Taxonomy" id="6293"/>
    <lineage>
        <taxon>Eukaryota</taxon>
        <taxon>Metazoa</taxon>
        <taxon>Ecdysozoa</taxon>
        <taxon>Nematoda</taxon>
        <taxon>Chromadorea</taxon>
        <taxon>Rhabditida</taxon>
        <taxon>Spirurina</taxon>
        <taxon>Spiruromorpha</taxon>
        <taxon>Filarioidea</taxon>
        <taxon>Onchocercidae</taxon>
        <taxon>Wuchereria</taxon>
    </lineage>
</organism>
<dbReference type="Proteomes" id="UP000004810">
    <property type="component" value="Unassembled WGS sequence"/>
</dbReference>
<dbReference type="EMBL" id="ADBV01025627">
    <property type="protein sequence ID" value="EJW69794.1"/>
    <property type="molecule type" value="Genomic_DNA"/>
</dbReference>
<reference evidence="2" key="1">
    <citation type="submission" date="2012-08" db="EMBL/GenBank/DDBJ databases">
        <title>The Genome Sequence of Wuchereria bancrofti.</title>
        <authorList>
            <person name="Nutman T.B."/>
            <person name="Fink D.L."/>
            <person name="Russ C."/>
            <person name="Young S."/>
            <person name="Zeng Q."/>
            <person name="Koehrsen M."/>
            <person name="Alvarado L."/>
            <person name="Berlin A."/>
            <person name="Chapman S.B."/>
            <person name="Chen Z."/>
            <person name="Freedman E."/>
            <person name="Gellesch M."/>
            <person name="Goldberg J."/>
            <person name="Griggs A."/>
            <person name="Gujja S."/>
            <person name="Heilman E.R."/>
            <person name="Heiman D."/>
            <person name="Hepburn T."/>
            <person name="Howarth C."/>
            <person name="Jen D."/>
            <person name="Larson L."/>
            <person name="Lewis B."/>
            <person name="Mehta T."/>
            <person name="Park D."/>
            <person name="Pearson M."/>
            <person name="Roberts A."/>
            <person name="Saif S."/>
            <person name="Shea T."/>
            <person name="Shenoy N."/>
            <person name="Sisk P."/>
            <person name="Stolte C."/>
            <person name="Sykes S."/>
            <person name="Walk T."/>
            <person name="White J."/>
            <person name="Yandava C."/>
            <person name="Haas B."/>
            <person name="Henn M.R."/>
            <person name="Nusbaum C."/>
            <person name="Birren B."/>
        </authorList>
    </citation>
    <scope>NUCLEOTIDE SEQUENCE [LARGE SCALE GENOMIC DNA]</scope>
    <source>
        <strain evidence="2">NA</strain>
    </source>
</reference>
<feature type="non-terminal residue" evidence="1">
    <location>
        <position position="1"/>
    </location>
</feature>
<evidence type="ECO:0000313" key="2">
    <source>
        <dbReference type="Proteomes" id="UP000004810"/>
    </source>
</evidence>
<dbReference type="AlphaFoldDB" id="J9E321"/>
<sequence>REPKLIVGFQNNALSPSDIITTVDTKISPLLKHRSVPICYALQVESEMR</sequence>
<name>J9E321_WUCBA</name>
<proteinExistence type="predicted"/>
<accession>J9E321</accession>
<gene>
    <name evidence="1" type="ORF">WUBG_19299</name>
</gene>
<evidence type="ECO:0000313" key="1">
    <source>
        <dbReference type="EMBL" id="EJW69794.1"/>
    </source>
</evidence>